<name>A0A1I6K1B9_9EURY</name>
<accession>A0A1I6K1B9</accession>
<sequence length="128" mass="13905">MRKRQTITVAAAVMYAVGMLAYVHLALPTNPPADSIGMTVLVLGGQAAGMILLSGGPIYLLLRLRLVSPVVFAGLCTALSITDLFDGGEFTVLYVGWWFFFVAPLAFFAVVESVLRAWFEFFSLEPLV</sequence>
<feature type="transmembrane region" description="Helical" evidence="1">
    <location>
        <begin position="66"/>
        <end position="85"/>
    </location>
</feature>
<reference evidence="2 3" key="1">
    <citation type="submission" date="2016-10" db="EMBL/GenBank/DDBJ databases">
        <authorList>
            <person name="de Groot N.N."/>
        </authorList>
    </citation>
    <scope>NUCLEOTIDE SEQUENCE [LARGE SCALE GENOMIC DNA]</scope>
    <source>
        <strain evidence="2 3">CGMCC 1.10457</strain>
    </source>
</reference>
<keyword evidence="1" id="KW-0472">Membrane</keyword>
<protein>
    <submittedName>
        <fullName evidence="2">Uncharacterized protein</fullName>
    </submittedName>
</protein>
<feature type="transmembrane region" description="Helical" evidence="1">
    <location>
        <begin position="33"/>
        <end position="54"/>
    </location>
</feature>
<keyword evidence="3" id="KW-1185">Reference proteome</keyword>
<evidence type="ECO:0000313" key="2">
    <source>
        <dbReference type="EMBL" id="SFR85016.1"/>
    </source>
</evidence>
<gene>
    <name evidence="2" type="ORF">SAMN05216559_0018</name>
</gene>
<proteinExistence type="predicted"/>
<evidence type="ECO:0000313" key="3">
    <source>
        <dbReference type="Proteomes" id="UP000199062"/>
    </source>
</evidence>
<dbReference type="Proteomes" id="UP000199062">
    <property type="component" value="Unassembled WGS sequence"/>
</dbReference>
<dbReference type="AlphaFoldDB" id="A0A1I6K1B9"/>
<feature type="transmembrane region" description="Helical" evidence="1">
    <location>
        <begin position="97"/>
        <end position="119"/>
    </location>
</feature>
<keyword evidence="1" id="KW-0812">Transmembrane</keyword>
<organism evidence="2 3">
    <name type="scientific">Halomicrobium zhouii</name>
    <dbReference type="NCBI Taxonomy" id="767519"/>
    <lineage>
        <taxon>Archaea</taxon>
        <taxon>Methanobacteriati</taxon>
        <taxon>Methanobacteriota</taxon>
        <taxon>Stenosarchaea group</taxon>
        <taxon>Halobacteria</taxon>
        <taxon>Halobacteriales</taxon>
        <taxon>Haloarculaceae</taxon>
        <taxon>Halomicrobium</taxon>
    </lineage>
</organism>
<evidence type="ECO:0000256" key="1">
    <source>
        <dbReference type="SAM" id="Phobius"/>
    </source>
</evidence>
<keyword evidence="1" id="KW-1133">Transmembrane helix</keyword>
<feature type="transmembrane region" description="Helical" evidence="1">
    <location>
        <begin position="7"/>
        <end position="27"/>
    </location>
</feature>
<dbReference type="EMBL" id="FOZK01000001">
    <property type="protein sequence ID" value="SFR85016.1"/>
    <property type="molecule type" value="Genomic_DNA"/>
</dbReference>